<feature type="region of interest" description="Disordered" evidence="1">
    <location>
        <begin position="84"/>
        <end position="121"/>
    </location>
</feature>
<reference evidence="2" key="1">
    <citation type="submission" date="2023-06" db="EMBL/GenBank/DDBJ databases">
        <title>Genomic analysis of the entomopathogenic nematode Steinernema hermaphroditum.</title>
        <authorList>
            <person name="Schwarz E.M."/>
            <person name="Heppert J.K."/>
            <person name="Baniya A."/>
            <person name="Schwartz H.T."/>
            <person name="Tan C.-H."/>
            <person name="Antoshechkin I."/>
            <person name="Sternberg P.W."/>
            <person name="Goodrich-Blair H."/>
            <person name="Dillman A.R."/>
        </authorList>
    </citation>
    <scope>NUCLEOTIDE SEQUENCE</scope>
    <source>
        <strain evidence="2">PS9179</strain>
        <tissue evidence="2">Whole animal</tissue>
    </source>
</reference>
<feature type="compositionally biased region" description="Basic and acidic residues" evidence="1">
    <location>
        <begin position="101"/>
        <end position="121"/>
    </location>
</feature>
<dbReference type="AlphaFoldDB" id="A0AA39I345"/>
<protein>
    <submittedName>
        <fullName evidence="2">Uncharacterized protein</fullName>
    </submittedName>
</protein>
<keyword evidence="3" id="KW-1185">Reference proteome</keyword>
<accession>A0AA39I345</accession>
<evidence type="ECO:0000313" key="2">
    <source>
        <dbReference type="EMBL" id="KAK0416066.1"/>
    </source>
</evidence>
<dbReference type="Proteomes" id="UP001175271">
    <property type="component" value="Unassembled WGS sequence"/>
</dbReference>
<evidence type="ECO:0000256" key="1">
    <source>
        <dbReference type="SAM" id="MobiDB-lite"/>
    </source>
</evidence>
<gene>
    <name evidence="2" type="ORF">QR680_012277</name>
</gene>
<organism evidence="2 3">
    <name type="scientific">Steinernema hermaphroditum</name>
    <dbReference type="NCBI Taxonomy" id="289476"/>
    <lineage>
        <taxon>Eukaryota</taxon>
        <taxon>Metazoa</taxon>
        <taxon>Ecdysozoa</taxon>
        <taxon>Nematoda</taxon>
        <taxon>Chromadorea</taxon>
        <taxon>Rhabditida</taxon>
        <taxon>Tylenchina</taxon>
        <taxon>Panagrolaimomorpha</taxon>
        <taxon>Strongyloidoidea</taxon>
        <taxon>Steinernematidae</taxon>
        <taxon>Steinernema</taxon>
    </lineage>
</organism>
<sequence>MSSAFSPRRRTVAMSGVARYWDEIVDRDGIVDGDNITDRVDPSNRIVKLKITEKKAIATGEDEGLLQEIAEEARRTEELRREIERHRQIQQQQQMSEPGEEETRVESFAPRDYRTTRGIRD</sequence>
<dbReference type="EMBL" id="JAUCMV010000002">
    <property type="protein sequence ID" value="KAK0416066.1"/>
    <property type="molecule type" value="Genomic_DNA"/>
</dbReference>
<name>A0AA39I345_9BILA</name>
<evidence type="ECO:0000313" key="3">
    <source>
        <dbReference type="Proteomes" id="UP001175271"/>
    </source>
</evidence>
<comment type="caution">
    <text evidence="2">The sequence shown here is derived from an EMBL/GenBank/DDBJ whole genome shotgun (WGS) entry which is preliminary data.</text>
</comment>
<proteinExistence type="predicted"/>